<name>A0A3D8QYM1_9HELO</name>
<keyword evidence="3" id="KW-0805">Transcription regulation</keyword>
<dbReference type="AlphaFoldDB" id="A0A3D8QYM1"/>
<accession>A0A3D8QYM1</accession>
<dbReference type="EMBL" id="PDLN01000014">
    <property type="protein sequence ID" value="RDW66654.1"/>
    <property type="molecule type" value="Genomic_DNA"/>
</dbReference>
<dbReference type="Pfam" id="PF00172">
    <property type="entry name" value="Zn_clus"/>
    <property type="match status" value="1"/>
</dbReference>
<keyword evidence="4" id="KW-0238">DNA-binding</keyword>
<dbReference type="InterPro" id="IPR036864">
    <property type="entry name" value="Zn2-C6_fun-type_DNA-bd_sf"/>
</dbReference>
<evidence type="ECO:0000256" key="1">
    <source>
        <dbReference type="ARBA" id="ARBA00004123"/>
    </source>
</evidence>
<feature type="domain" description="Zn(2)-C6 fungal-type" evidence="8">
    <location>
        <begin position="74"/>
        <end position="103"/>
    </location>
</feature>
<evidence type="ECO:0000256" key="2">
    <source>
        <dbReference type="ARBA" id="ARBA00022723"/>
    </source>
</evidence>
<evidence type="ECO:0000313" key="9">
    <source>
        <dbReference type="EMBL" id="RDW66654.1"/>
    </source>
</evidence>
<evidence type="ECO:0000256" key="5">
    <source>
        <dbReference type="ARBA" id="ARBA00023163"/>
    </source>
</evidence>
<evidence type="ECO:0000256" key="7">
    <source>
        <dbReference type="SAM" id="MobiDB-lite"/>
    </source>
</evidence>
<dbReference type="InterPro" id="IPR007219">
    <property type="entry name" value="XnlR_reg_dom"/>
</dbReference>
<proteinExistence type="predicted"/>
<dbReference type="GO" id="GO:0005634">
    <property type="term" value="C:nucleus"/>
    <property type="evidence" value="ECO:0007669"/>
    <property type="project" value="UniProtKB-SubCell"/>
</dbReference>
<organism evidence="9 10">
    <name type="scientific">Coleophoma crateriformis</name>
    <dbReference type="NCBI Taxonomy" id="565419"/>
    <lineage>
        <taxon>Eukaryota</taxon>
        <taxon>Fungi</taxon>
        <taxon>Dikarya</taxon>
        <taxon>Ascomycota</taxon>
        <taxon>Pezizomycotina</taxon>
        <taxon>Leotiomycetes</taxon>
        <taxon>Helotiales</taxon>
        <taxon>Dermateaceae</taxon>
        <taxon>Coleophoma</taxon>
    </lineage>
</organism>
<keyword evidence="5" id="KW-0804">Transcription</keyword>
<dbReference type="PROSITE" id="PS00463">
    <property type="entry name" value="ZN2_CY6_FUNGAL_1"/>
    <property type="match status" value="1"/>
</dbReference>
<dbReference type="GO" id="GO:0000981">
    <property type="term" value="F:DNA-binding transcription factor activity, RNA polymerase II-specific"/>
    <property type="evidence" value="ECO:0007669"/>
    <property type="project" value="InterPro"/>
</dbReference>
<comment type="subcellular location">
    <subcellularLocation>
        <location evidence="1">Nucleus</location>
    </subcellularLocation>
</comment>
<evidence type="ECO:0000256" key="6">
    <source>
        <dbReference type="ARBA" id="ARBA00023242"/>
    </source>
</evidence>
<dbReference type="PROSITE" id="PS50048">
    <property type="entry name" value="ZN2_CY6_FUNGAL_2"/>
    <property type="match status" value="1"/>
</dbReference>
<feature type="region of interest" description="Disordered" evidence="7">
    <location>
        <begin position="145"/>
        <end position="168"/>
    </location>
</feature>
<dbReference type="SMART" id="SM00066">
    <property type="entry name" value="GAL4"/>
    <property type="match status" value="1"/>
</dbReference>
<gene>
    <name evidence="9" type="ORF">BP5796_09403</name>
</gene>
<feature type="compositionally biased region" description="Low complexity" evidence="7">
    <location>
        <begin position="21"/>
        <end position="32"/>
    </location>
</feature>
<sequence>MDTSPQNFGPYPTGPGSNVTQQSQLLSPMSSSVAFERAVQTSSGSSKSHSGAKRKRTTTSRIVKDDDRKKVSRACDTCKLRKVRCSGTQPCTRCVTHSVPCEYVKEHRRGKPPPQEIIESLSARPTLVPQSQHLHRELTSVLPEFNDIPPTGYSKARQSTRSSQEPEETRFEGHYIGPISGISFLQRAHKRFRQDFDAIHANDSNGKNSQNASVFTFGDGYIPDPSSTPLVFPSKLEAKQLLDRYFDFAVPTYRFLHRETVEEWLEEMMNENEPDRQHSGKLSDGKASVILCILATAMLYKFDIHGSLQDGESEEKEQSRNFFAAAERKLFSESGHPRLESVQARLAQCLYLLGSSRINQAWYIFGTTCQIIVALGLHRKRFPQAPGTLYSLVEIECRKRAFWSCYTLDAYFSVILGRPRNFRDEDIDQCLPERLKDADLTLGIVKLRPTHNQCISDAPIFHARLARIIGKISSDLYPANGSVGASWIDLAEKYTGELKSWKEGLPAFLEPDKVDPSILIPIFQRQSTVLRLAYAHAMILANRQALLTNFADLNRRPDLPNERVGERLRDCIDAAFLVVDTVNGFIERAQMFKAFWFTHYISFCAITTIYVYTMQRSVPEHHDEIIPTGEPGALHVRCFEAAERCQRSIAATTARTSPFRRYNIILDELKKDVLLRISRYTQDDQQPDNQSMFVMHDASLMMPPQGVPNSTTTLSVEGPVLERRHFDSSVAREALGQSVSDGIAQGYDHGNVPFDLRTGTSTPARVLNGDPVLDFSLFGPYGELVGWSEFDSCAIGWPDGLF</sequence>
<dbReference type="PANTHER" id="PTHR47540:SF3">
    <property type="entry name" value="ZN(II)2CYS6 TRANSCRIPTION FACTOR (EUROFUNG)"/>
    <property type="match status" value="1"/>
</dbReference>
<evidence type="ECO:0000256" key="3">
    <source>
        <dbReference type="ARBA" id="ARBA00023015"/>
    </source>
</evidence>
<dbReference type="SUPFAM" id="SSF57701">
    <property type="entry name" value="Zn2/Cys6 DNA-binding domain"/>
    <property type="match status" value="1"/>
</dbReference>
<protein>
    <recommendedName>
        <fullName evidence="8">Zn(2)-C6 fungal-type domain-containing protein</fullName>
    </recommendedName>
</protein>
<dbReference type="GO" id="GO:0008270">
    <property type="term" value="F:zinc ion binding"/>
    <property type="evidence" value="ECO:0007669"/>
    <property type="project" value="InterPro"/>
</dbReference>
<evidence type="ECO:0000259" key="8">
    <source>
        <dbReference type="PROSITE" id="PS50048"/>
    </source>
</evidence>
<dbReference type="OrthoDB" id="2579025at2759"/>
<dbReference type="Pfam" id="PF04082">
    <property type="entry name" value="Fungal_trans"/>
    <property type="match status" value="1"/>
</dbReference>
<keyword evidence="2" id="KW-0479">Metal-binding</keyword>
<dbReference type="Gene3D" id="4.10.240.10">
    <property type="entry name" value="Zn(2)-C6 fungal-type DNA-binding domain"/>
    <property type="match status" value="1"/>
</dbReference>
<evidence type="ECO:0000313" key="10">
    <source>
        <dbReference type="Proteomes" id="UP000256328"/>
    </source>
</evidence>
<dbReference type="CDD" id="cd12148">
    <property type="entry name" value="fungal_TF_MHR"/>
    <property type="match status" value="1"/>
</dbReference>
<dbReference type="CDD" id="cd00067">
    <property type="entry name" value="GAL4"/>
    <property type="match status" value="1"/>
</dbReference>
<dbReference type="InterPro" id="IPR001138">
    <property type="entry name" value="Zn2Cys6_DnaBD"/>
</dbReference>
<reference evidence="9 10" key="1">
    <citation type="journal article" date="2018" name="IMA Fungus">
        <title>IMA Genome-F 9: Draft genome sequence of Annulohypoxylon stygium, Aspergillus mulundensis, Berkeleyomyces basicola (syn. Thielaviopsis basicola), Ceratocystis smalleyi, two Cercospora beticola strains, Coleophoma cylindrospora, Fusarium fracticaudum, Phialophora cf. hyalina, and Morchella septimelata.</title>
        <authorList>
            <person name="Wingfield B.D."/>
            <person name="Bills G.F."/>
            <person name="Dong Y."/>
            <person name="Huang W."/>
            <person name="Nel W.J."/>
            <person name="Swalarsk-Parry B.S."/>
            <person name="Vaghefi N."/>
            <person name="Wilken P.M."/>
            <person name="An Z."/>
            <person name="de Beer Z.W."/>
            <person name="De Vos L."/>
            <person name="Chen L."/>
            <person name="Duong T.A."/>
            <person name="Gao Y."/>
            <person name="Hammerbacher A."/>
            <person name="Kikkert J.R."/>
            <person name="Li Y."/>
            <person name="Li H."/>
            <person name="Li K."/>
            <person name="Li Q."/>
            <person name="Liu X."/>
            <person name="Ma X."/>
            <person name="Naidoo K."/>
            <person name="Pethybridge S.J."/>
            <person name="Sun J."/>
            <person name="Steenkamp E.T."/>
            <person name="van der Nest M.A."/>
            <person name="van Wyk S."/>
            <person name="Wingfield M.J."/>
            <person name="Xiong C."/>
            <person name="Yue Q."/>
            <person name="Zhang X."/>
        </authorList>
    </citation>
    <scope>NUCLEOTIDE SEQUENCE [LARGE SCALE GENOMIC DNA]</scope>
    <source>
        <strain evidence="9 10">BP5796</strain>
    </source>
</reference>
<dbReference type="GO" id="GO:0006351">
    <property type="term" value="P:DNA-templated transcription"/>
    <property type="evidence" value="ECO:0007669"/>
    <property type="project" value="InterPro"/>
</dbReference>
<comment type="caution">
    <text evidence="9">The sequence shown here is derived from an EMBL/GenBank/DDBJ whole genome shotgun (WGS) entry which is preliminary data.</text>
</comment>
<feature type="region of interest" description="Disordered" evidence="7">
    <location>
        <begin position="1"/>
        <end position="68"/>
    </location>
</feature>
<keyword evidence="6" id="KW-0539">Nucleus</keyword>
<evidence type="ECO:0000256" key="4">
    <source>
        <dbReference type="ARBA" id="ARBA00023125"/>
    </source>
</evidence>
<dbReference type="SMART" id="SM00906">
    <property type="entry name" value="Fungal_trans"/>
    <property type="match status" value="1"/>
</dbReference>
<dbReference type="InterPro" id="IPR051711">
    <property type="entry name" value="Stress_Response_Reg"/>
</dbReference>
<keyword evidence="10" id="KW-1185">Reference proteome</keyword>
<dbReference type="PANTHER" id="PTHR47540">
    <property type="entry name" value="THIAMINE REPRESSIBLE GENES REGULATORY PROTEIN THI5"/>
    <property type="match status" value="1"/>
</dbReference>
<dbReference type="Proteomes" id="UP000256328">
    <property type="component" value="Unassembled WGS sequence"/>
</dbReference>
<dbReference type="GO" id="GO:0043565">
    <property type="term" value="F:sequence-specific DNA binding"/>
    <property type="evidence" value="ECO:0007669"/>
    <property type="project" value="TreeGrafter"/>
</dbReference>
<dbReference type="GO" id="GO:0045944">
    <property type="term" value="P:positive regulation of transcription by RNA polymerase II"/>
    <property type="evidence" value="ECO:0007669"/>
    <property type="project" value="TreeGrafter"/>
</dbReference>